<dbReference type="EMBL" id="BQNB010010564">
    <property type="protein sequence ID" value="GJS78975.1"/>
    <property type="molecule type" value="Genomic_DNA"/>
</dbReference>
<protein>
    <submittedName>
        <fullName evidence="1">Uncharacterized protein</fullName>
    </submittedName>
</protein>
<proteinExistence type="predicted"/>
<organism evidence="1 2">
    <name type="scientific">Tanacetum coccineum</name>
    <dbReference type="NCBI Taxonomy" id="301880"/>
    <lineage>
        <taxon>Eukaryota</taxon>
        <taxon>Viridiplantae</taxon>
        <taxon>Streptophyta</taxon>
        <taxon>Embryophyta</taxon>
        <taxon>Tracheophyta</taxon>
        <taxon>Spermatophyta</taxon>
        <taxon>Magnoliopsida</taxon>
        <taxon>eudicotyledons</taxon>
        <taxon>Gunneridae</taxon>
        <taxon>Pentapetalae</taxon>
        <taxon>asterids</taxon>
        <taxon>campanulids</taxon>
        <taxon>Asterales</taxon>
        <taxon>Asteraceae</taxon>
        <taxon>Asteroideae</taxon>
        <taxon>Anthemideae</taxon>
        <taxon>Anthemidinae</taxon>
        <taxon>Tanacetum</taxon>
    </lineage>
</organism>
<keyword evidence="2" id="KW-1185">Reference proteome</keyword>
<reference evidence="1" key="2">
    <citation type="submission" date="2022-01" db="EMBL/GenBank/DDBJ databases">
        <authorList>
            <person name="Yamashiro T."/>
            <person name="Shiraishi A."/>
            <person name="Satake H."/>
            <person name="Nakayama K."/>
        </authorList>
    </citation>
    <scope>NUCLEOTIDE SEQUENCE</scope>
</reference>
<evidence type="ECO:0000313" key="1">
    <source>
        <dbReference type="EMBL" id="GJS78975.1"/>
    </source>
</evidence>
<comment type="caution">
    <text evidence="1">The sequence shown here is derived from an EMBL/GenBank/DDBJ whole genome shotgun (WGS) entry which is preliminary data.</text>
</comment>
<name>A0ABQ4YMR9_9ASTR</name>
<dbReference type="Proteomes" id="UP001151760">
    <property type="component" value="Unassembled WGS sequence"/>
</dbReference>
<accession>A0ABQ4YMR9</accession>
<gene>
    <name evidence="1" type="ORF">Tco_0728856</name>
</gene>
<sequence>MVKREVEIETLGECVDEIDKLAELIGEMQLKQEDRSCVHASNELHLHVFHVVAAALVLVLFNDVPCIKSLISPQILLPHDVDSHGHRFHDLWQVVVLFALAWMDFHKLILTGDLWSIDVQIDDIGRMMCVLLLRIIRGRRRLWDTEFPVVKNSSYNELDKRSNSCSDGAVVFAEGETFRTSIELEGSLLWS</sequence>
<reference evidence="1" key="1">
    <citation type="journal article" date="2022" name="Int. J. Mol. Sci.">
        <title>Draft Genome of Tanacetum Coccineum: Genomic Comparison of Closely Related Tanacetum-Family Plants.</title>
        <authorList>
            <person name="Yamashiro T."/>
            <person name="Shiraishi A."/>
            <person name="Nakayama K."/>
            <person name="Satake H."/>
        </authorList>
    </citation>
    <scope>NUCLEOTIDE SEQUENCE</scope>
</reference>
<evidence type="ECO:0000313" key="2">
    <source>
        <dbReference type="Proteomes" id="UP001151760"/>
    </source>
</evidence>